<keyword evidence="1" id="KW-0732">Signal</keyword>
<name>A0A8J3CH01_9PSEU</name>
<reference evidence="2" key="1">
    <citation type="journal article" date="2014" name="Int. J. Syst. Evol. Microbiol.">
        <title>Complete genome sequence of Corynebacterium casei LMG S-19264T (=DSM 44701T), isolated from a smear-ripened cheese.</title>
        <authorList>
            <consortium name="US DOE Joint Genome Institute (JGI-PGF)"/>
            <person name="Walter F."/>
            <person name="Albersmeier A."/>
            <person name="Kalinowski J."/>
            <person name="Ruckert C."/>
        </authorList>
    </citation>
    <scope>NUCLEOTIDE SEQUENCE</scope>
    <source>
        <strain evidence="2">CGMCC 4.5737</strain>
    </source>
</reference>
<accession>A0A8J3CH01</accession>
<feature type="signal peptide" evidence="1">
    <location>
        <begin position="1"/>
        <end position="27"/>
    </location>
</feature>
<dbReference type="EMBL" id="BMMK01000019">
    <property type="protein sequence ID" value="GGM64952.1"/>
    <property type="molecule type" value="Genomic_DNA"/>
</dbReference>
<organism evidence="2 3">
    <name type="scientific">Longimycelium tulufanense</name>
    <dbReference type="NCBI Taxonomy" id="907463"/>
    <lineage>
        <taxon>Bacteria</taxon>
        <taxon>Bacillati</taxon>
        <taxon>Actinomycetota</taxon>
        <taxon>Actinomycetes</taxon>
        <taxon>Pseudonocardiales</taxon>
        <taxon>Pseudonocardiaceae</taxon>
        <taxon>Longimycelium</taxon>
    </lineage>
</organism>
<feature type="chain" id="PRO_5035227620" evidence="1">
    <location>
        <begin position="28"/>
        <end position="119"/>
    </location>
</feature>
<dbReference type="AlphaFoldDB" id="A0A8J3CH01"/>
<protein>
    <submittedName>
        <fullName evidence="2">Uncharacterized protein</fullName>
    </submittedName>
</protein>
<evidence type="ECO:0000313" key="3">
    <source>
        <dbReference type="Proteomes" id="UP000637578"/>
    </source>
</evidence>
<reference evidence="2" key="2">
    <citation type="submission" date="2020-09" db="EMBL/GenBank/DDBJ databases">
        <authorList>
            <person name="Sun Q."/>
            <person name="Zhou Y."/>
        </authorList>
    </citation>
    <scope>NUCLEOTIDE SEQUENCE</scope>
    <source>
        <strain evidence="2">CGMCC 4.5737</strain>
    </source>
</reference>
<comment type="caution">
    <text evidence="2">The sequence shown here is derived from an EMBL/GenBank/DDBJ whole genome shotgun (WGS) entry which is preliminary data.</text>
</comment>
<dbReference type="Proteomes" id="UP000637578">
    <property type="component" value="Unassembled WGS sequence"/>
</dbReference>
<evidence type="ECO:0000256" key="1">
    <source>
        <dbReference type="SAM" id="SignalP"/>
    </source>
</evidence>
<keyword evidence="3" id="KW-1185">Reference proteome</keyword>
<evidence type="ECO:0000313" key="2">
    <source>
        <dbReference type="EMBL" id="GGM64952.1"/>
    </source>
</evidence>
<proteinExistence type="predicted"/>
<gene>
    <name evidence="2" type="ORF">GCM10012275_39330</name>
</gene>
<sequence>MKLMSRLAAVCAALAMSLGIAGTEAYAAPKPAPIPVDARACRDEVPKQIRLVLGPGAVICYGGTVGSMYVDHIYAKGLAAGDYTGIAWCGEEGHQFYPGGFVRLECVVNAMEILPGDWN</sequence>